<organism evidence="1 2">
    <name type="scientific">Neoroseomonas soli</name>
    <dbReference type="NCBI Taxonomy" id="1081025"/>
    <lineage>
        <taxon>Bacteria</taxon>
        <taxon>Pseudomonadati</taxon>
        <taxon>Pseudomonadota</taxon>
        <taxon>Alphaproteobacteria</taxon>
        <taxon>Acetobacterales</taxon>
        <taxon>Acetobacteraceae</taxon>
        <taxon>Neoroseomonas</taxon>
    </lineage>
</organism>
<protein>
    <submittedName>
        <fullName evidence="1">Uncharacterized protein</fullName>
    </submittedName>
</protein>
<evidence type="ECO:0000313" key="2">
    <source>
        <dbReference type="Proteomes" id="UP001138751"/>
    </source>
</evidence>
<dbReference type="AlphaFoldDB" id="A0A9X9WUH1"/>
<dbReference type="EMBL" id="JAAEDM010000011">
    <property type="protein sequence ID" value="MBR0670800.1"/>
    <property type="molecule type" value="Genomic_DNA"/>
</dbReference>
<dbReference type="RefSeq" id="WP_211861177.1">
    <property type="nucleotide sequence ID" value="NZ_JAAEDM010000011.1"/>
</dbReference>
<keyword evidence="2" id="KW-1185">Reference proteome</keyword>
<gene>
    <name evidence="1" type="ORF">GXW76_06420</name>
</gene>
<evidence type="ECO:0000313" key="1">
    <source>
        <dbReference type="EMBL" id="MBR0670800.1"/>
    </source>
</evidence>
<sequence length="48" mass="5352">MLRTGLPSKDPSIRIDCPIVRRRVAMTHECEAGTRPMADAKLTELMSP</sequence>
<reference evidence="1" key="2">
    <citation type="journal article" date="2021" name="Syst. Appl. Microbiol.">
        <title>Roseomonas hellenica sp. nov., isolated from roots of wild-growing Alkanna tinctoria.</title>
        <authorList>
            <person name="Rat A."/>
            <person name="Naranjo H.D."/>
            <person name="Lebbe L."/>
            <person name="Cnockaert M."/>
            <person name="Krigas N."/>
            <person name="Grigoriadou K."/>
            <person name="Maloupa E."/>
            <person name="Willems A."/>
        </authorList>
    </citation>
    <scope>NUCLEOTIDE SEQUENCE</scope>
    <source>
        <strain evidence="1">LMG 31231</strain>
    </source>
</reference>
<proteinExistence type="predicted"/>
<accession>A0A9X9WUH1</accession>
<reference evidence="1" key="1">
    <citation type="submission" date="2020-01" db="EMBL/GenBank/DDBJ databases">
        <authorList>
            <person name="Rat A."/>
        </authorList>
    </citation>
    <scope>NUCLEOTIDE SEQUENCE</scope>
    <source>
        <strain evidence="1">LMG 31231</strain>
    </source>
</reference>
<name>A0A9X9WUH1_9PROT</name>
<comment type="caution">
    <text evidence="1">The sequence shown here is derived from an EMBL/GenBank/DDBJ whole genome shotgun (WGS) entry which is preliminary data.</text>
</comment>
<dbReference type="Proteomes" id="UP001138751">
    <property type="component" value="Unassembled WGS sequence"/>
</dbReference>